<evidence type="ECO:0000313" key="2">
    <source>
        <dbReference type="Proteomes" id="UP000269499"/>
    </source>
</evidence>
<name>A0A497EW79_9CREN</name>
<comment type="caution">
    <text evidence="1">The sequence shown here is derived from an EMBL/GenBank/DDBJ whole genome shotgun (WGS) entry which is preliminary data.</text>
</comment>
<proteinExistence type="predicted"/>
<feature type="non-terminal residue" evidence="1">
    <location>
        <position position="235"/>
    </location>
</feature>
<dbReference type="EMBL" id="QMRA01000160">
    <property type="protein sequence ID" value="RLE51634.1"/>
    <property type="molecule type" value="Genomic_DNA"/>
</dbReference>
<dbReference type="Proteomes" id="UP000269499">
    <property type="component" value="Unassembled WGS sequence"/>
</dbReference>
<gene>
    <name evidence="1" type="ORF">DRJ26_05575</name>
</gene>
<organism evidence="1 2">
    <name type="scientific">Thermoproteota archaeon</name>
    <dbReference type="NCBI Taxonomy" id="2056631"/>
    <lineage>
        <taxon>Archaea</taxon>
        <taxon>Thermoproteota</taxon>
    </lineage>
</organism>
<accession>A0A497EW79</accession>
<reference evidence="1 2" key="1">
    <citation type="submission" date="2018-06" db="EMBL/GenBank/DDBJ databases">
        <title>Extensive metabolic versatility and redundancy in microbially diverse, dynamic hydrothermal sediments.</title>
        <authorList>
            <person name="Dombrowski N."/>
            <person name="Teske A."/>
            <person name="Baker B.J."/>
        </authorList>
    </citation>
    <scope>NUCLEOTIDE SEQUENCE [LARGE SCALE GENOMIC DNA]</scope>
    <source>
        <strain evidence="1">B20_G2</strain>
    </source>
</reference>
<sequence length="235" mass="26303">MVNKLLLSIIPLFALYLLTPIHTSSLPRSLMSGALIEFLAPPYSDVDVYSYSRGVSQALYSYSLSLGRLESFAKSMKGFGSLSSESEVTVILIREWLPDFNGKVVEIEVTYSLKGFLYVEAASNPNTYTATSQVYFCIEFGSNRFVLESANLDLYGSGSREQYFNMVNQVKRFAVQMSVSKGERILLRVILYVKAGTYGALEDYSFATSDFYSGNFGATISVKIYYQEETLIEVE</sequence>
<dbReference type="AlphaFoldDB" id="A0A497EW79"/>
<protein>
    <submittedName>
        <fullName evidence="1">Uncharacterized protein</fullName>
    </submittedName>
</protein>
<evidence type="ECO:0000313" key="1">
    <source>
        <dbReference type="EMBL" id="RLE51634.1"/>
    </source>
</evidence>